<dbReference type="AlphaFoldDB" id="A0A9D1HR67"/>
<gene>
    <name evidence="2" type="ORF">IAD15_11805</name>
</gene>
<feature type="region of interest" description="Disordered" evidence="1">
    <location>
        <begin position="79"/>
        <end position="99"/>
    </location>
</feature>
<reference evidence="2" key="2">
    <citation type="journal article" date="2021" name="PeerJ">
        <title>Extensive microbial diversity within the chicken gut microbiome revealed by metagenomics and culture.</title>
        <authorList>
            <person name="Gilroy R."/>
            <person name="Ravi A."/>
            <person name="Getino M."/>
            <person name="Pursley I."/>
            <person name="Horton D.L."/>
            <person name="Alikhan N.F."/>
            <person name="Baker D."/>
            <person name="Gharbi K."/>
            <person name="Hall N."/>
            <person name="Watson M."/>
            <person name="Adriaenssens E.M."/>
            <person name="Foster-Nyarko E."/>
            <person name="Jarju S."/>
            <person name="Secka A."/>
            <person name="Antonio M."/>
            <person name="Oren A."/>
            <person name="Chaudhuri R.R."/>
            <person name="La Ragione R."/>
            <person name="Hildebrand F."/>
            <person name="Pallen M.J."/>
        </authorList>
    </citation>
    <scope>NUCLEOTIDE SEQUENCE</scope>
    <source>
        <strain evidence="2">CHK195-11698</strain>
    </source>
</reference>
<feature type="compositionally biased region" description="Low complexity" evidence="1">
    <location>
        <begin position="89"/>
        <end position="99"/>
    </location>
</feature>
<comment type="caution">
    <text evidence="2">The sequence shown here is derived from an EMBL/GenBank/DDBJ whole genome shotgun (WGS) entry which is preliminary data.</text>
</comment>
<evidence type="ECO:0000256" key="1">
    <source>
        <dbReference type="SAM" id="MobiDB-lite"/>
    </source>
</evidence>
<name>A0A9D1HR67_9FIRM</name>
<organism evidence="2 3">
    <name type="scientific">Candidatus Fimiplasma intestinipullorum</name>
    <dbReference type="NCBI Taxonomy" id="2840825"/>
    <lineage>
        <taxon>Bacteria</taxon>
        <taxon>Bacillati</taxon>
        <taxon>Bacillota</taxon>
        <taxon>Clostridia</taxon>
        <taxon>Eubacteriales</taxon>
        <taxon>Candidatus Fimiplasma</taxon>
    </lineage>
</organism>
<sequence>MQRNSWFNVCVKLLAVMLILAGLHKSSLVVSVMQDFDVSYLTSFHPFDVSDVVAPLHLATVDDDTSLLVHQVDQKMASETLETSELDTQTENTQTPTPTGKRIYIYNTHQYEGYATNNVMDAADYLAGQLRSLGYEVIVEKADFEAYRLQVGDTGQSRYPTSRIFMEQQLATYGSFDLIIDLHRDSISKDLSTANVDGVTYAKMMMVIGMASANASEVASRSAVIHEEVDRLVNGVMRSDYQRASGTYNQQYADHMVLIECGGPENTYEEVTRSMDLLAKAIDAGFKGGRL</sequence>
<dbReference type="InterPro" id="IPR010897">
    <property type="entry name" value="Spore_II_P"/>
</dbReference>
<dbReference type="Pfam" id="PF07454">
    <property type="entry name" value="SpoIIP"/>
    <property type="match status" value="1"/>
</dbReference>
<protein>
    <submittedName>
        <fullName evidence="2">Stage II sporulation protein P</fullName>
    </submittedName>
</protein>
<evidence type="ECO:0000313" key="3">
    <source>
        <dbReference type="Proteomes" id="UP000824175"/>
    </source>
</evidence>
<dbReference type="Proteomes" id="UP000824175">
    <property type="component" value="Unassembled WGS sequence"/>
</dbReference>
<reference evidence="2" key="1">
    <citation type="submission" date="2020-10" db="EMBL/GenBank/DDBJ databases">
        <authorList>
            <person name="Gilroy R."/>
        </authorList>
    </citation>
    <scope>NUCLEOTIDE SEQUENCE</scope>
    <source>
        <strain evidence="2">CHK195-11698</strain>
    </source>
</reference>
<proteinExistence type="predicted"/>
<evidence type="ECO:0000313" key="2">
    <source>
        <dbReference type="EMBL" id="HIU14731.1"/>
    </source>
</evidence>
<accession>A0A9D1HR67</accession>
<dbReference type="EMBL" id="DVMJ01000109">
    <property type="protein sequence ID" value="HIU14731.1"/>
    <property type="molecule type" value="Genomic_DNA"/>
</dbReference>